<keyword evidence="1" id="KW-0472">Membrane</keyword>
<dbReference type="SUPFAM" id="SSF51126">
    <property type="entry name" value="Pectin lyase-like"/>
    <property type="match status" value="1"/>
</dbReference>
<organism evidence="2 3">
    <name type="scientific">Tetrahymena thermophila (strain SB210)</name>
    <dbReference type="NCBI Taxonomy" id="312017"/>
    <lineage>
        <taxon>Eukaryota</taxon>
        <taxon>Sar</taxon>
        <taxon>Alveolata</taxon>
        <taxon>Ciliophora</taxon>
        <taxon>Intramacronucleata</taxon>
        <taxon>Oligohymenophorea</taxon>
        <taxon>Hymenostomatida</taxon>
        <taxon>Tetrahymenina</taxon>
        <taxon>Tetrahymenidae</taxon>
        <taxon>Tetrahymena</taxon>
    </lineage>
</organism>
<keyword evidence="1" id="KW-1133">Transmembrane helix</keyword>
<feature type="transmembrane region" description="Helical" evidence="1">
    <location>
        <begin position="1157"/>
        <end position="1179"/>
    </location>
</feature>
<dbReference type="KEGG" id="tet:TTHERM_00335680"/>
<dbReference type="RefSeq" id="XP_001017536.2">
    <property type="nucleotide sequence ID" value="XM_001017536.2"/>
</dbReference>
<evidence type="ECO:0000256" key="1">
    <source>
        <dbReference type="SAM" id="Phobius"/>
    </source>
</evidence>
<sequence>MLEGQYISQNLYFQVSNQIKSFTKCTKVFEIKNNYYNFLNQLNTIQSYQNQNNRIILVNLGQGPSPYIYFLLQFNRKEITIFGTQQTVITLENLTKTNDEITPNILINNSILLIRSDQQNICFNQNIQKLSLKNLRVVGESKTNDYGQILDYTQIENSQIQYFYQQYIIIQNCTISSIKISNMQSLFFIKNAYNVIIKRLIIDNCILDEISVLIQIQDADYVQIENLTITNNQFFNISSIFHFENINNLLFKKITIINNYPYSQKPFLQQSQYLTNSYVFYFISTHYLKITNMIAQSNVQLAIVYSQNFIEKLNEIQFQQDDEILFNNLVLEGNLYTSTRADFSFVQIKGSLISFESSRIQSNQCNQCNGTISLYNFININIQQSSFISNIALNGGAFFIKDTSLTYGLNISSSKFTSNVAHLSGGAIYLINSNIIDIILTKFSSNRALIGGAIRQIGAYSDLLFKKQDLLKSNFVIFKDNKGLSYGNDICAYPSKVLTHIKINNLYDIKQCNNKSIYFGNEIQDVKLRSGISIDVKVYFQDQQQQILKINYENLSEQEIQLLDQEYQNTIIYLKQDINDQNGYKIDGGTIISALQSYNFKTQSFDFTNLIFTGTLQKCFKLQIQSLLINQDFLSFLEIGSYDGAFTICFDICKQGQIPILTSINEIVCRVCEEGSYSLYQMPIQYTFESIQKEDFKCQKCPQGSLSCQANEILLLDGYWRSDDQSDKIYTCNYLYNNCVGQSQHSKNYCAEGYLGPLCSSCDIFGEVWESRYILLHDLTCKECQKPYIQIILIIIFVITLLIICFLILRLIKQGIQKNSICQYLRHMKLLPLSHTQIIQRFSIIKCLINFLQISIICNLKDGILPLNVIELFRNPLLFLIYKFDCFYPKDYQPIIVELRVYMIAIFSIFFLVMMLTFHKESRKSLNSKKIHPFIYQILNFIIYLFSPQIIKYLIESITCFEVGDEEYLVVYSLQKCYVNGTGYGLFVNIVVIPSLVLIFLQPLIIFYKIRKQKHILDYLLVKYKYGFHYIEYNSKYYWWDLLRSYFKFVIILATSIIYQQDDFQYFFLLILATIYLNFQSKRKIFVNNYIQKLETISYTILILQFSIQYIQRIYTSYIFILNQIFFMIYLVFILVCLTIILVNIEIKCFLKQKVKIWILIYTVLNKFLSHKYLSLIFINKPRYIKSGLKPLLTWKYLLRQRSVIIQSKIDYLKCSKDKQLKQNISNLQVIQQKQERTNTNRSNDNIFIRKKKALSNSINLESQFQSHQDWKHSINSSQISEHNFDLNKLKIQAVFSQNNSFQHSIFCPSSKIQQKNLVDDELSNFDIQSEKSQKHQINL</sequence>
<gene>
    <name evidence="2" type="ORF">TTHERM_00335680</name>
</gene>
<dbReference type="InterPro" id="IPR011050">
    <property type="entry name" value="Pectin_lyase_fold/virulence"/>
</dbReference>
<evidence type="ECO:0000313" key="3">
    <source>
        <dbReference type="Proteomes" id="UP000009168"/>
    </source>
</evidence>
<feature type="transmembrane region" description="Helical" evidence="1">
    <location>
        <begin position="899"/>
        <end position="918"/>
    </location>
</feature>
<keyword evidence="1 2" id="KW-0812">Transmembrane</keyword>
<protein>
    <submittedName>
        <fullName evidence="2">Transmembrane protein, putative</fullName>
    </submittedName>
</protein>
<feature type="transmembrane region" description="Helical" evidence="1">
    <location>
        <begin position="1064"/>
        <end position="1079"/>
    </location>
</feature>
<evidence type="ECO:0000313" key="2">
    <source>
        <dbReference type="EMBL" id="EAR97291.2"/>
    </source>
</evidence>
<proteinExistence type="predicted"/>
<dbReference type="Proteomes" id="UP000009168">
    <property type="component" value="Unassembled WGS sequence"/>
</dbReference>
<feature type="transmembrane region" description="Helical" evidence="1">
    <location>
        <begin position="1037"/>
        <end position="1058"/>
    </location>
</feature>
<dbReference type="InParanoid" id="I7MEP1"/>
<keyword evidence="3" id="KW-1185">Reference proteome</keyword>
<feature type="transmembrane region" description="Helical" evidence="1">
    <location>
        <begin position="1127"/>
        <end position="1145"/>
    </location>
</feature>
<reference evidence="3" key="1">
    <citation type="journal article" date="2006" name="PLoS Biol.">
        <title>Macronuclear genome sequence of the ciliate Tetrahymena thermophila, a model eukaryote.</title>
        <authorList>
            <person name="Eisen J.A."/>
            <person name="Coyne R.S."/>
            <person name="Wu M."/>
            <person name="Wu D."/>
            <person name="Thiagarajan M."/>
            <person name="Wortman J.R."/>
            <person name="Badger J.H."/>
            <person name="Ren Q."/>
            <person name="Amedeo P."/>
            <person name="Jones K.M."/>
            <person name="Tallon L.J."/>
            <person name="Delcher A.L."/>
            <person name="Salzberg S.L."/>
            <person name="Silva J.C."/>
            <person name="Haas B.J."/>
            <person name="Majoros W.H."/>
            <person name="Farzad M."/>
            <person name="Carlton J.M."/>
            <person name="Smith R.K. Jr."/>
            <person name="Garg J."/>
            <person name="Pearlman R.E."/>
            <person name="Karrer K.M."/>
            <person name="Sun L."/>
            <person name="Manning G."/>
            <person name="Elde N.C."/>
            <person name="Turkewitz A.P."/>
            <person name="Asai D.J."/>
            <person name="Wilkes D.E."/>
            <person name="Wang Y."/>
            <person name="Cai H."/>
            <person name="Collins K."/>
            <person name="Stewart B.A."/>
            <person name="Lee S.R."/>
            <person name="Wilamowska K."/>
            <person name="Weinberg Z."/>
            <person name="Ruzzo W.L."/>
            <person name="Wloga D."/>
            <person name="Gaertig J."/>
            <person name="Frankel J."/>
            <person name="Tsao C.-C."/>
            <person name="Gorovsky M.A."/>
            <person name="Keeling P.J."/>
            <person name="Waller R.F."/>
            <person name="Patron N.J."/>
            <person name="Cherry J.M."/>
            <person name="Stover N.A."/>
            <person name="Krieger C.J."/>
            <person name="del Toro C."/>
            <person name="Ryder H.F."/>
            <person name="Williamson S.C."/>
            <person name="Barbeau R.A."/>
            <person name="Hamilton E.P."/>
            <person name="Orias E."/>
        </authorList>
    </citation>
    <scope>NUCLEOTIDE SEQUENCE [LARGE SCALE GENOMIC DNA]</scope>
    <source>
        <strain evidence="3">SB210</strain>
    </source>
</reference>
<dbReference type="PANTHER" id="PTHR11319">
    <property type="entry name" value="G PROTEIN-COUPLED RECEPTOR-RELATED"/>
    <property type="match status" value="1"/>
</dbReference>
<feature type="transmembrane region" description="Helical" evidence="1">
    <location>
        <begin position="986"/>
        <end position="1008"/>
    </location>
</feature>
<name>I7MEP1_TETTS</name>
<dbReference type="PANTHER" id="PTHR11319:SF35">
    <property type="entry name" value="OUTER MEMBRANE PROTEIN PMPC-RELATED"/>
    <property type="match status" value="1"/>
</dbReference>
<accession>I7MEP1</accession>
<feature type="transmembrane region" description="Helical" evidence="1">
    <location>
        <begin position="788"/>
        <end position="809"/>
    </location>
</feature>
<dbReference type="EMBL" id="GG662666">
    <property type="protein sequence ID" value="EAR97291.2"/>
    <property type="molecule type" value="Genomic_DNA"/>
</dbReference>
<dbReference type="GeneID" id="7846739"/>